<evidence type="ECO:0000313" key="13">
    <source>
        <dbReference type="EMBL" id="KGT95842.1"/>
    </source>
</evidence>
<feature type="transmembrane region" description="Helical" evidence="11">
    <location>
        <begin position="31"/>
        <end position="55"/>
    </location>
</feature>
<evidence type="ECO:0000256" key="3">
    <source>
        <dbReference type="ARBA" id="ARBA00022448"/>
    </source>
</evidence>
<keyword evidence="14" id="KW-1185">Reference proteome</keyword>
<gene>
    <name evidence="13" type="ORF">NG99_01495</name>
</gene>
<evidence type="ECO:0000256" key="4">
    <source>
        <dbReference type="ARBA" id="ARBA00022475"/>
    </source>
</evidence>
<evidence type="ECO:0000256" key="11">
    <source>
        <dbReference type="RuleBase" id="RU361157"/>
    </source>
</evidence>
<accession>A0A0A3Z9S4</accession>
<evidence type="ECO:0000256" key="8">
    <source>
        <dbReference type="ARBA" id="ARBA00022989"/>
    </source>
</evidence>
<feature type="domain" description="ABC transmembrane type-2" evidence="12">
    <location>
        <begin position="32"/>
        <end position="256"/>
    </location>
</feature>
<evidence type="ECO:0000256" key="9">
    <source>
        <dbReference type="ARBA" id="ARBA00023047"/>
    </source>
</evidence>
<feature type="transmembrane region" description="Helical" evidence="11">
    <location>
        <begin position="109"/>
        <end position="136"/>
    </location>
</feature>
<comment type="subcellular location">
    <subcellularLocation>
        <location evidence="11">Cell inner membrane</location>
        <topology evidence="11">Multi-pass membrane protein</topology>
    </subcellularLocation>
    <subcellularLocation>
        <location evidence="1">Cell membrane</location>
        <topology evidence="1">Multi-pass membrane protein</topology>
    </subcellularLocation>
</comment>
<name>A0A0A3Z9S4_9GAMM</name>
<evidence type="ECO:0000259" key="12">
    <source>
        <dbReference type="PROSITE" id="PS51012"/>
    </source>
</evidence>
<dbReference type="PROSITE" id="PS51012">
    <property type="entry name" value="ABC_TM2"/>
    <property type="match status" value="1"/>
</dbReference>
<comment type="caution">
    <text evidence="13">The sequence shown here is derived from an EMBL/GenBank/DDBJ whole genome shotgun (WGS) entry which is preliminary data.</text>
</comment>
<feature type="transmembrane region" description="Helical" evidence="11">
    <location>
        <begin position="142"/>
        <end position="172"/>
    </location>
</feature>
<evidence type="ECO:0000256" key="6">
    <source>
        <dbReference type="ARBA" id="ARBA00022692"/>
    </source>
</evidence>
<evidence type="ECO:0000256" key="5">
    <source>
        <dbReference type="ARBA" id="ARBA00022597"/>
    </source>
</evidence>
<dbReference type="GO" id="GO:0043190">
    <property type="term" value="C:ATP-binding cassette (ABC) transporter complex"/>
    <property type="evidence" value="ECO:0007669"/>
    <property type="project" value="InterPro"/>
</dbReference>
<reference evidence="13 14" key="1">
    <citation type="submission" date="2014-10" db="EMBL/GenBank/DDBJ databases">
        <title>Genome sequence of Erwinia typographi M043b.</title>
        <authorList>
            <person name="Chan K.-G."/>
            <person name="Tan W.-S."/>
        </authorList>
    </citation>
    <scope>NUCLEOTIDE SEQUENCE [LARGE SCALE GENOMIC DNA]</scope>
    <source>
        <strain evidence="13 14">M043b</strain>
    </source>
</reference>
<keyword evidence="8 11" id="KW-1133">Transmembrane helix</keyword>
<keyword evidence="5" id="KW-0762">Sugar transport</keyword>
<dbReference type="Proteomes" id="UP000030351">
    <property type="component" value="Unassembled WGS sequence"/>
</dbReference>
<keyword evidence="6 11" id="KW-0812">Transmembrane</keyword>
<dbReference type="GO" id="GO:0015774">
    <property type="term" value="P:polysaccharide transport"/>
    <property type="evidence" value="ECO:0007669"/>
    <property type="project" value="UniProtKB-KW"/>
</dbReference>
<dbReference type="EMBL" id="JRUQ01000006">
    <property type="protein sequence ID" value="KGT95842.1"/>
    <property type="molecule type" value="Genomic_DNA"/>
</dbReference>
<evidence type="ECO:0000256" key="10">
    <source>
        <dbReference type="ARBA" id="ARBA00023136"/>
    </source>
</evidence>
<keyword evidence="3 11" id="KW-0813">Transport</keyword>
<feature type="transmembrane region" description="Helical" evidence="11">
    <location>
        <begin position="234"/>
        <end position="253"/>
    </location>
</feature>
<dbReference type="GO" id="GO:0015920">
    <property type="term" value="P:lipopolysaccharide transport"/>
    <property type="evidence" value="ECO:0007669"/>
    <property type="project" value="TreeGrafter"/>
</dbReference>
<dbReference type="InterPro" id="IPR047817">
    <property type="entry name" value="ABC2_TM_bact-type"/>
</dbReference>
<feature type="transmembrane region" description="Helical" evidence="11">
    <location>
        <begin position="67"/>
        <end position="88"/>
    </location>
</feature>
<evidence type="ECO:0000256" key="7">
    <source>
        <dbReference type="ARBA" id="ARBA00022903"/>
    </source>
</evidence>
<evidence type="ECO:0000256" key="1">
    <source>
        <dbReference type="ARBA" id="ARBA00004651"/>
    </source>
</evidence>
<dbReference type="OrthoDB" id="9786910at2"/>
<dbReference type="PANTHER" id="PTHR30413:SF10">
    <property type="entry name" value="CAPSULE POLYSACCHARIDE EXPORT INNER-MEMBRANE PROTEIN CTRC"/>
    <property type="match status" value="1"/>
</dbReference>
<evidence type="ECO:0000256" key="2">
    <source>
        <dbReference type="ARBA" id="ARBA00007783"/>
    </source>
</evidence>
<proteinExistence type="inferred from homology"/>
<keyword evidence="4 11" id="KW-1003">Cell membrane</keyword>
<evidence type="ECO:0000313" key="14">
    <source>
        <dbReference type="Proteomes" id="UP000030351"/>
    </source>
</evidence>
<dbReference type="RefSeq" id="WP_034887657.1">
    <property type="nucleotide sequence ID" value="NZ_JRUQ01000006.1"/>
</dbReference>
<dbReference type="InterPro" id="IPR000412">
    <property type="entry name" value="ABC_2_transport"/>
</dbReference>
<protein>
    <recommendedName>
        <fullName evidence="11">Transport permease protein</fullName>
    </recommendedName>
</protein>
<dbReference type="PANTHER" id="PTHR30413">
    <property type="entry name" value="INNER MEMBRANE TRANSPORT PERMEASE"/>
    <property type="match status" value="1"/>
</dbReference>
<keyword evidence="7" id="KW-0972">Capsule biogenesis/degradation</keyword>
<dbReference type="PRINTS" id="PR00164">
    <property type="entry name" value="ABC2TRNSPORT"/>
</dbReference>
<feature type="transmembrane region" description="Helical" evidence="11">
    <location>
        <begin position="179"/>
        <end position="197"/>
    </location>
</feature>
<keyword evidence="9" id="KW-0625">Polysaccharide transport</keyword>
<dbReference type="InterPro" id="IPR013525">
    <property type="entry name" value="ABC2_TM"/>
</dbReference>
<keyword evidence="10 11" id="KW-0472">Membrane</keyword>
<dbReference type="AlphaFoldDB" id="A0A0A3Z9S4"/>
<comment type="similarity">
    <text evidence="2 11">Belongs to the ABC-2 integral membrane protein family.</text>
</comment>
<organism evidence="13 14">
    <name type="scientific">Erwinia typographi</name>
    <dbReference type="NCBI Taxonomy" id="371042"/>
    <lineage>
        <taxon>Bacteria</taxon>
        <taxon>Pseudomonadati</taxon>
        <taxon>Pseudomonadota</taxon>
        <taxon>Gammaproteobacteria</taxon>
        <taxon>Enterobacterales</taxon>
        <taxon>Erwiniaceae</taxon>
        <taxon>Erwinia</taxon>
    </lineage>
</organism>
<sequence>MIDSLKQLLRYRGFITSSVRREFQSRYQSSILGPVWMFIQPISLILIYTVIFSTLMKARLPGNSDHFAYSIFLCSGIIMWNLFSEILSKSVTVFIRNANLLKKLSFPKICLPVIVFWGSIINFAILLGVFILVLVFSGHVHFISLLLVIPLVLLLSVFAVSFGMITGIINVFFRDVGQFIFVFMQFWFWLTPIVYPINILPSWAREIVELNPLTGIVVFSQKMFVYGDVSDYRMLLPSLISSIVCCALCIILFKKRSKDMVDEL</sequence>
<dbReference type="Pfam" id="PF01061">
    <property type="entry name" value="ABC2_membrane"/>
    <property type="match status" value="1"/>
</dbReference>
<dbReference type="GO" id="GO:0140359">
    <property type="term" value="F:ABC-type transporter activity"/>
    <property type="evidence" value="ECO:0007669"/>
    <property type="project" value="InterPro"/>
</dbReference>
<dbReference type="eggNOG" id="COG1682">
    <property type="taxonomic scope" value="Bacteria"/>
</dbReference>
<dbReference type="STRING" id="371042.NG99_01495"/>